<dbReference type="CDD" id="cd00038">
    <property type="entry name" value="CAP_ED"/>
    <property type="match status" value="1"/>
</dbReference>
<dbReference type="CDD" id="cd00092">
    <property type="entry name" value="HTH_CRP"/>
    <property type="match status" value="1"/>
</dbReference>
<keyword evidence="3" id="KW-0804">Transcription</keyword>
<dbReference type="InterPro" id="IPR018490">
    <property type="entry name" value="cNMP-bd_dom_sf"/>
</dbReference>
<dbReference type="PANTHER" id="PTHR24567:SF26">
    <property type="entry name" value="REGULATORY PROTEIN YEIL"/>
    <property type="match status" value="1"/>
</dbReference>
<keyword evidence="2" id="KW-0238">DNA-binding</keyword>
<comment type="caution">
    <text evidence="6">The sequence shown here is derived from an EMBL/GenBank/DDBJ whole genome shotgun (WGS) entry which is preliminary data.</text>
</comment>
<dbReference type="InterPro" id="IPR050397">
    <property type="entry name" value="Env_Response_Regulators"/>
</dbReference>
<sequence length="272" mass="29378">MNRSKLPAEESELAFEVEGTYAHRRHIPLHSTCAQPHHCPKPLRMQVLARVPVFAGLSKDELDSIDQRTVSLAWSERELLYTAGEPADYVYVLAAGQAKIFQPAPNGQDTIVDILAPGDLFGGLSILGEPRYAETAQALVTTCALRMNTRAFRKVLLEHPTVALRLLDNVSALLGAARSQVSQQGGTPVVARVATTLLRLAEKFGQPGASGDGTLIQLPLSRADLAGLTGSTPESVSRVMSQLRKDGIIDSGRRWTSVLDPDRLAAILETQP</sequence>
<evidence type="ECO:0000259" key="5">
    <source>
        <dbReference type="PROSITE" id="PS51063"/>
    </source>
</evidence>
<feature type="domain" description="HTH crp-type" evidence="5">
    <location>
        <begin position="187"/>
        <end position="262"/>
    </location>
</feature>
<dbReference type="InterPro" id="IPR036388">
    <property type="entry name" value="WH-like_DNA-bd_sf"/>
</dbReference>
<evidence type="ECO:0000256" key="2">
    <source>
        <dbReference type="ARBA" id="ARBA00023125"/>
    </source>
</evidence>
<evidence type="ECO:0000256" key="3">
    <source>
        <dbReference type="ARBA" id="ARBA00023163"/>
    </source>
</evidence>
<feature type="domain" description="Cyclic nucleotide-binding" evidence="4">
    <location>
        <begin position="53"/>
        <end position="173"/>
    </location>
</feature>
<dbReference type="SMART" id="SM00419">
    <property type="entry name" value="HTH_CRP"/>
    <property type="match status" value="1"/>
</dbReference>
<protein>
    <submittedName>
        <fullName evidence="6">Crp/Fnr family transcriptional regulator</fullName>
    </submittedName>
</protein>
<dbReference type="Gene3D" id="2.60.120.10">
    <property type="entry name" value="Jelly Rolls"/>
    <property type="match status" value="1"/>
</dbReference>
<evidence type="ECO:0000259" key="4">
    <source>
        <dbReference type="PROSITE" id="PS50042"/>
    </source>
</evidence>
<reference evidence="7" key="1">
    <citation type="journal article" date="2019" name="Int. J. Syst. Evol. Microbiol.">
        <title>The Global Catalogue of Microorganisms (GCM) 10K type strain sequencing project: providing services to taxonomists for standard genome sequencing and annotation.</title>
        <authorList>
            <consortium name="The Broad Institute Genomics Platform"/>
            <consortium name="The Broad Institute Genome Sequencing Center for Infectious Disease"/>
            <person name="Wu L."/>
            <person name="Ma J."/>
        </authorList>
    </citation>
    <scope>NUCLEOTIDE SEQUENCE [LARGE SCALE GENOMIC DNA]</scope>
    <source>
        <strain evidence="7">CGMCC 1.10698</strain>
    </source>
</reference>
<dbReference type="InterPro" id="IPR000595">
    <property type="entry name" value="cNMP-bd_dom"/>
</dbReference>
<dbReference type="InterPro" id="IPR036390">
    <property type="entry name" value="WH_DNA-bd_sf"/>
</dbReference>
<dbReference type="Pfam" id="PF13545">
    <property type="entry name" value="HTH_Crp_2"/>
    <property type="match status" value="1"/>
</dbReference>
<evidence type="ECO:0000256" key="1">
    <source>
        <dbReference type="ARBA" id="ARBA00023015"/>
    </source>
</evidence>
<accession>A0ABV8R2T2</accession>
<evidence type="ECO:0000313" key="7">
    <source>
        <dbReference type="Proteomes" id="UP001595773"/>
    </source>
</evidence>
<evidence type="ECO:0000313" key="6">
    <source>
        <dbReference type="EMBL" id="MFC4266769.1"/>
    </source>
</evidence>
<dbReference type="PRINTS" id="PR00034">
    <property type="entry name" value="HTHCRP"/>
</dbReference>
<proteinExistence type="predicted"/>
<dbReference type="SUPFAM" id="SSF51206">
    <property type="entry name" value="cAMP-binding domain-like"/>
    <property type="match status" value="1"/>
</dbReference>
<dbReference type="PROSITE" id="PS51063">
    <property type="entry name" value="HTH_CRP_2"/>
    <property type="match status" value="1"/>
</dbReference>
<dbReference type="SUPFAM" id="SSF46785">
    <property type="entry name" value="Winged helix' DNA-binding domain"/>
    <property type="match status" value="1"/>
</dbReference>
<keyword evidence="7" id="KW-1185">Reference proteome</keyword>
<gene>
    <name evidence="6" type="ORF">ACFOW9_14260</name>
</gene>
<dbReference type="Gene3D" id="1.10.10.10">
    <property type="entry name" value="Winged helix-like DNA-binding domain superfamily/Winged helix DNA-binding domain"/>
    <property type="match status" value="1"/>
</dbReference>
<dbReference type="EMBL" id="JBHSCQ010000022">
    <property type="protein sequence ID" value="MFC4266769.1"/>
    <property type="molecule type" value="Genomic_DNA"/>
</dbReference>
<keyword evidence="1" id="KW-0805">Transcription regulation</keyword>
<dbReference type="Pfam" id="PF00027">
    <property type="entry name" value="cNMP_binding"/>
    <property type="match status" value="1"/>
</dbReference>
<dbReference type="InterPro" id="IPR012318">
    <property type="entry name" value="HTH_CRP"/>
</dbReference>
<organism evidence="6 7">
    <name type="scientific">Arthrobacter cryoconiti</name>
    <dbReference type="NCBI Taxonomy" id="748907"/>
    <lineage>
        <taxon>Bacteria</taxon>
        <taxon>Bacillati</taxon>
        <taxon>Actinomycetota</taxon>
        <taxon>Actinomycetes</taxon>
        <taxon>Micrococcales</taxon>
        <taxon>Micrococcaceae</taxon>
        <taxon>Arthrobacter</taxon>
    </lineage>
</organism>
<name>A0ABV8R2T2_9MICC</name>
<dbReference type="PROSITE" id="PS50042">
    <property type="entry name" value="CNMP_BINDING_3"/>
    <property type="match status" value="1"/>
</dbReference>
<dbReference type="SMART" id="SM00100">
    <property type="entry name" value="cNMP"/>
    <property type="match status" value="1"/>
</dbReference>
<dbReference type="Proteomes" id="UP001595773">
    <property type="component" value="Unassembled WGS sequence"/>
</dbReference>
<dbReference type="RefSeq" id="WP_230065997.1">
    <property type="nucleotide sequence ID" value="NZ_BAABLL010000010.1"/>
</dbReference>
<dbReference type="PANTHER" id="PTHR24567">
    <property type="entry name" value="CRP FAMILY TRANSCRIPTIONAL REGULATORY PROTEIN"/>
    <property type="match status" value="1"/>
</dbReference>
<dbReference type="InterPro" id="IPR014710">
    <property type="entry name" value="RmlC-like_jellyroll"/>
</dbReference>